<evidence type="ECO:0000313" key="10">
    <source>
        <dbReference type="Proteomes" id="UP000484885"/>
    </source>
</evidence>
<feature type="binding site" evidence="6">
    <location>
        <position position="205"/>
    </location>
    <ligand>
        <name>Mg(2+)</name>
        <dbReference type="ChEBI" id="CHEBI:18420"/>
    </ligand>
</feature>
<dbReference type="CDD" id="cd03319">
    <property type="entry name" value="L-Ala-DL-Glu_epimerase"/>
    <property type="match status" value="1"/>
</dbReference>
<keyword evidence="4 7" id="KW-0413">Isomerase</keyword>
<dbReference type="InterPro" id="IPR034593">
    <property type="entry name" value="DgoD-like"/>
</dbReference>
<dbReference type="PANTHER" id="PTHR48080">
    <property type="entry name" value="D-GALACTONATE DEHYDRATASE-RELATED"/>
    <property type="match status" value="1"/>
</dbReference>
<feature type="binding site" evidence="6">
    <location>
        <position position="228"/>
    </location>
    <ligand>
        <name>Mg(2+)</name>
        <dbReference type="ChEBI" id="CHEBI:18420"/>
    </ligand>
</feature>
<dbReference type="PANTHER" id="PTHR48080:SF3">
    <property type="entry name" value="ENOLASE SUPERFAMILY MEMBER DDB_G0284701"/>
    <property type="match status" value="1"/>
</dbReference>
<proteinExistence type="inferred from homology"/>
<keyword evidence="3 6" id="KW-0460">Magnesium</keyword>
<accession>A0A845VAA0</accession>
<dbReference type="InterPro" id="IPR034603">
    <property type="entry name" value="Dipeptide_epimerase"/>
</dbReference>
<dbReference type="Pfam" id="PF02746">
    <property type="entry name" value="MR_MLE_N"/>
    <property type="match status" value="1"/>
</dbReference>
<comment type="similarity">
    <text evidence="1 7">Belongs to the mandelate racemase/muconate lactonizing enzyme family.</text>
</comment>
<dbReference type="RefSeq" id="WP_164212224.1">
    <property type="nucleotide sequence ID" value="NZ_JAAGSC010000044.1"/>
</dbReference>
<sequence>MALQSITLQLDVRSWPLKIPFRITGHVFDSLDLLVCTLSCDGVTGQGEAAGVYYHDETAESLRAQIEAVRPAIEAGIDRADLQDLLPAGGARNALDCALWALESRRGRRAAWQLAGLAPPQPLLTTFTLGADLPAVMAERAAGLPKARALKLKLIGDGHDAERVAAVRHARPHVWLGVDANQAFDRAATEALLPALVEARVDLLEQPCRIGEEESLRGLDCPIPLAADESVQTRRELESLVDLFDAVNIKLDKCGGLTEALAMAHRARALGLRVMVGNMIGTSLSCAPAFVVGQLCDIVDLDGPWHLAGDVAPAVDYLDGYLHCPAGLWDHAGAGP</sequence>
<comment type="caution">
    <text evidence="9">The sequence shown here is derived from an EMBL/GenBank/DDBJ whole genome shotgun (WGS) entry which is preliminary data.</text>
</comment>
<evidence type="ECO:0000256" key="1">
    <source>
        <dbReference type="ARBA" id="ARBA00008031"/>
    </source>
</evidence>
<dbReference type="GO" id="GO:0046872">
    <property type="term" value="F:metal ion binding"/>
    <property type="evidence" value="ECO:0007669"/>
    <property type="project" value="UniProtKB-KW"/>
</dbReference>
<dbReference type="Pfam" id="PF13378">
    <property type="entry name" value="MR_MLE_C"/>
    <property type="match status" value="1"/>
</dbReference>
<dbReference type="Gene3D" id="3.20.20.120">
    <property type="entry name" value="Enolase-like C-terminal domain"/>
    <property type="match status" value="1"/>
</dbReference>
<feature type="active site" description="Proton acceptor; specific for (S)-substrate epimerization" evidence="5">
    <location>
        <position position="250"/>
    </location>
</feature>
<dbReference type="InterPro" id="IPR013342">
    <property type="entry name" value="Mandelate_racemase_C"/>
</dbReference>
<reference evidence="9 10" key="1">
    <citation type="submission" date="2020-02" db="EMBL/GenBank/DDBJ databases">
        <authorList>
            <person name="Zhang X.-Y."/>
        </authorList>
    </citation>
    <scope>NUCLEOTIDE SEQUENCE [LARGE SCALE GENOMIC DNA]</scope>
    <source>
        <strain evidence="9 10">C33</strain>
    </source>
</reference>
<dbReference type="EC" id="5.1.1.-" evidence="7"/>
<dbReference type="InterPro" id="IPR029065">
    <property type="entry name" value="Enolase_C-like"/>
</dbReference>
<dbReference type="SUPFAM" id="SSF54826">
    <property type="entry name" value="Enolase N-terminal domain-like"/>
    <property type="match status" value="1"/>
</dbReference>
<dbReference type="InterPro" id="IPR029017">
    <property type="entry name" value="Enolase-like_N"/>
</dbReference>
<evidence type="ECO:0000256" key="6">
    <source>
        <dbReference type="PIRSR" id="PIRSR634603-3"/>
    </source>
</evidence>
<evidence type="ECO:0000313" key="9">
    <source>
        <dbReference type="EMBL" id="NDY96835.1"/>
    </source>
</evidence>
<dbReference type="AlphaFoldDB" id="A0A845VAA0"/>
<evidence type="ECO:0000256" key="5">
    <source>
        <dbReference type="PIRSR" id="PIRSR634603-1"/>
    </source>
</evidence>
<evidence type="ECO:0000256" key="4">
    <source>
        <dbReference type="ARBA" id="ARBA00023235"/>
    </source>
</evidence>
<dbReference type="SFLD" id="SFLDS00001">
    <property type="entry name" value="Enolase"/>
    <property type="match status" value="1"/>
</dbReference>
<keyword evidence="2 6" id="KW-0479">Metal-binding</keyword>
<dbReference type="InterPro" id="IPR013341">
    <property type="entry name" value="Mandelate_racemase_N_dom"/>
</dbReference>
<feature type="binding site" evidence="6">
    <location>
        <position position="179"/>
    </location>
    <ligand>
        <name>Mg(2+)</name>
        <dbReference type="ChEBI" id="CHEBI:18420"/>
    </ligand>
</feature>
<dbReference type="SFLD" id="SFLDG00180">
    <property type="entry name" value="muconate_cycloisomerase"/>
    <property type="match status" value="1"/>
</dbReference>
<comment type="cofactor">
    <cofactor evidence="6 7">
        <name>Mg(2+)</name>
        <dbReference type="ChEBI" id="CHEBI:18420"/>
    </cofactor>
    <text evidence="6 7">Binds 1 Mg(2+) ion per subunit.</text>
</comment>
<evidence type="ECO:0000256" key="2">
    <source>
        <dbReference type="ARBA" id="ARBA00022723"/>
    </source>
</evidence>
<dbReference type="InterPro" id="IPR036849">
    <property type="entry name" value="Enolase-like_C_sf"/>
</dbReference>
<dbReference type="Proteomes" id="UP000484885">
    <property type="component" value="Unassembled WGS sequence"/>
</dbReference>
<evidence type="ECO:0000259" key="8">
    <source>
        <dbReference type="SMART" id="SM00922"/>
    </source>
</evidence>
<dbReference type="GO" id="GO:0016855">
    <property type="term" value="F:racemase and epimerase activity, acting on amino acids and derivatives"/>
    <property type="evidence" value="ECO:0007669"/>
    <property type="project" value="UniProtKB-UniRule"/>
</dbReference>
<evidence type="ECO:0000256" key="7">
    <source>
        <dbReference type="RuleBase" id="RU366006"/>
    </source>
</evidence>
<keyword evidence="10" id="KW-1185">Reference proteome</keyword>
<organism evidence="9 10">
    <name type="scientific">Wenzhouxiangella limi</name>
    <dbReference type="NCBI Taxonomy" id="2707351"/>
    <lineage>
        <taxon>Bacteria</taxon>
        <taxon>Pseudomonadati</taxon>
        <taxon>Pseudomonadota</taxon>
        <taxon>Gammaproteobacteria</taxon>
        <taxon>Chromatiales</taxon>
        <taxon>Wenzhouxiangellaceae</taxon>
        <taxon>Wenzhouxiangella</taxon>
    </lineage>
</organism>
<name>A0A845VAA0_9GAMM</name>
<dbReference type="Gene3D" id="3.30.390.10">
    <property type="entry name" value="Enolase-like, N-terminal domain"/>
    <property type="match status" value="1"/>
</dbReference>
<dbReference type="SUPFAM" id="SSF51604">
    <property type="entry name" value="Enolase C-terminal domain-like"/>
    <property type="match status" value="1"/>
</dbReference>
<feature type="domain" description="Mandelate racemase/muconate lactonizing enzyme C-terminal" evidence="8">
    <location>
        <begin position="134"/>
        <end position="226"/>
    </location>
</feature>
<dbReference type="EMBL" id="JAAGSC010000044">
    <property type="protein sequence ID" value="NDY96835.1"/>
    <property type="molecule type" value="Genomic_DNA"/>
</dbReference>
<gene>
    <name evidence="9" type="ORF">G3I74_13965</name>
</gene>
<evidence type="ECO:0000256" key="3">
    <source>
        <dbReference type="ARBA" id="ARBA00022842"/>
    </source>
</evidence>
<feature type="active site" description="Proton acceptor; specific for (R)-substrate epimerization" evidence="5">
    <location>
        <position position="153"/>
    </location>
</feature>
<protein>
    <recommendedName>
        <fullName evidence="7">Dipeptide epimerase</fullName>
        <ecNumber evidence="7">5.1.1.-</ecNumber>
    </recommendedName>
</protein>
<dbReference type="SMART" id="SM00922">
    <property type="entry name" value="MR_MLE"/>
    <property type="match status" value="1"/>
</dbReference>